<feature type="domain" description="ABC transporter" evidence="6">
    <location>
        <begin position="35"/>
        <end position="285"/>
    </location>
</feature>
<protein>
    <submittedName>
        <fullName evidence="7">Vitamin B12 import ATP-binding protein BtuD</fullName>
    </submittedName>
</protein>
<dbReference type="NCBIfam" id="TIGR01727">
    <property type="entry name" value="oligo_HPY"/>
    <property type="match status" value="1"/>
</dbReference>
<dbReference type="InterPro" id="IPR003439">
    <property type="entry name" value="ABC_transporter-like_ATP-bd"/>
</dbReference>
<dbReference type="EMBL" id="CAKMMF010000009">
    <property type="protein sequence ID" value="CAH1203672.1"/>
    <property type="molecule type" value="Genomic_DNA"/>
</dbReference>
<evidence type="ECO:0000313" key="8">
    <source>
        <dbReference type="Proteomes" id="UP000838686"/>
    </source>
</evidence>
<comment type="similarity">
    <text evidence="1">Belongs to the ABC transporter superfamily.</text>
</comment>
<dbReference type="InterPro" id="IPR013563">
    <property type="entry name" value="Oligopep_ABC_C"/>
</dbReference>
<evidence type="ECO:0000256" key="2">
    <source>
        <dbReference type="ARBA" id="ARBA00022448"/>
    </source>
</evidence>
<keyword evidence="8" id="KW-1185">Reference proteome</keyword>
<dbReference type="Proteomes" id="UP000838686">
    <property type="component" value="Unassembled WGS sequence"/>
</dbReference>
<evidence type="ECO:0000256" key="1">
    <source>
        <dbReference type="ARBA" id="ARBA00005417"/>
    </source>
</evidence>
<organism evidence="7 8">
    <name type="scientific">Paenibacillus plantiphilus</name>
    <dbReference type="NCBI Taxonomy" id="2905650"/>
    <lineage>
        <taxon>Bacteria</taxon>
        <taxon>Bacillati</taxon>
        <taxon>Bacillota</taxon>
        <taxon>Bacilli</taxon>
        <taxon>Bacillales</taxon>
        <taxon>Paenibacillaceae</taxon>
        <taxon>Paenibacillus</taxon>
    </lineage>
</organism>
<dbReference type="PANTHER" id="PTHR43776">
    <property type="entry name" value="TRANSPORT ATP-BINDING PROTEIN"/>
    <property type="match status" value="1"/>
</dbReference>
<dbReference type="Pfam" id="PF08352">
    <property type="entry name" value="oligo_HPY"/>
    <property type="match status" value="1"/>
</dbReference>
<name>A0ABM9C727_9BACL</name>
<feature type="compositionally biased region" description="Basic and acidic residues" evidence="5">
    <location>
        <begin position="1"/>
        <end position="29"/>
    </location>
</feature>
<dbReference type="PANTHER" id="PTHR43776:SF7">
    <property type="entry name" value="D,D-DIPEPTIDE TRANSPORT ATP-BINDING PROTEIN DDPF-RELATED"/>
    <property type="match status" value="1"/>
</dbReference>
<evidence type="ECO:0000256" key="3">
    <source>
        <dbReference type="ARBA" id="ARBA00022741"/>
    </source>
</evidence>
<dbReference type="InterPro" id="IPR050319">
    <property type="entry name" value="ABC_transp_ATP-bind"/>
</dbReference>
<dbReference type="PROSITE" id="PS00211">
    <property type="entry name" value="ABC_TRANSPORTER_1"/>
    <property type="match status" value="1"/>
</dbReference>
<dbReference type="SUPFAM" id="SSF52540">
    <property type="entry name" value="P-loop containing nucleoside triphosphate hydrolases"/>
    <property type="match status" value="1"/>
</dbReference>
<dbReference type="InterPro" id="IPR017871">
    <property type="entry name" value="ABC_transporter-like_CS"/>
</dbReference>
<dbReference type="CDD" id="cd03257">
    <property type="entry name" value="ABC_NikE_OppD_transporters"/>
    <property type="match status" value="1"/>
</dbReference>
<reference evidence="7" key="1">
    <citation type="submission" date="2022-01" db="EMBL/GenBank/DDBJ databases">
        <authorList>
            <person name="Criscuolo A."/>
        </authorList>
    </citation>
    <scope>NUCLEOTIDE SEQUENCE</scope>
    <source>
        <strain evidence="7">CIP111893</strain>
    </source>
</reference>
<evidence type="ECO:0000256" key="4">
    <source>
        <dbReference type="ARBA" id="ARBA00022840"/>
    </source>
</evidence>
<evidence type="ECO:0000256" key="5">
    <source>
        <dbReference type="SAM" id="MobiDB-lite"/>
    </source>
</evidence>
<dbReference type="PROSITE" id="PS50893">
    <property type="entry name" value="ABC_TRANSPORTER_2"/>
    <property type="match status" value="1"/>
</dbReference>
<dbReference type="InterPro" id="IPR003593">
    <property type="entry name" value="AAA+_ATPase"/>
</dbReference>
<dbReference type="Pfam" id="PF00005">
    <property type="entry name" value="ABC_tran"/>
    <property type="match status" value="1"/>
</dbReference>
<accession>A0ABM9C727</accession>
<gene>
    <name evidence="7" type="primary">btuD_8</name>
    <name evidence="7" type="ORF">PAECIP111893_02031</name>
</gene>
<sequence length="351" mass="39810">MTKLESLETRHGKQPLETRHGKQSLETRQNKQPLLQVERLKTYYPIRSGVFSNGSGRIKAVDDVSLTMYEGETVGLVGESGCGKSTIGRSIMRLENPESGRIIFDNEDITRYSQRQLKPVRTRMQMIFQDPYASLNPKIRIYDTLAEPLIVHKLARRSEVQREVDSLLNLVGLPRSSGSRYPHEFSGGQRQRIGIARAILFRPKLIVCDEPVSALDVSIQAQILNLLQDLQDELKLTYLFISHGIGAVKQISTTIAVMYLGQIVELAQTEELFRNPKHPYTRLLLNAHPQPDPTLRMHKKMIIHGDMPSPADPPAGCRFHTRCPYAQERCRKEEPRMTAGRHAVACHYPLA</sequence>
<dbReference type="InterPro" id="IPR027417">
    <property type="entry name" value="P-loop_NTPase"/>
</dbReference>
<keyword evidence="2" id="KW-0813">Transport</keyword>
<keyword evidence="4 7" id="KW-0067">ATP-binding</keyword>
<keyword evidence="3" id="KW-0547">Nucleotide-binding</keyword>
<dbReference type="Gene3D" id="3.40.50.300">
    <property type="entry name" value="P-loop containing nucleotide triphosphate hydrolases"/>
    <property type="match status" value="1"/>
</dbReference>
<evidence type="ECO:0000259" key="6">
    <source>
        <dbReference type="PROSITE" id="PS50893"/>
    </source>
</evidence>
<feature type="region of interest" description="Disordered" evidence="5">
    <location>
        <begin position="1"/>
        <end position="32"/>
    </location>
</feature>
<proteinExistence type="inferred from homology"/>
<evidence type="ECO:0000313" key="7">
    <source>
        <dbReference type="EMBL" id="CAH1203672.1"/>
    </source>
</evidence>
<dbReference type="SMART" id="SM00382">
    <property type="entry name" value="AAA"/>
    <property type="match status" value="1"/>
</dbReference>
<comment type="caution">
    <text evidence="7">The sequence shown here is derived from an EMBL/GenBank/DDBJ whole genome shotgun (WGS) entry which is preliminary data.</text>
</comment>
<dbReference type="GO" id="GO:0005524">
    <property type="term" value="F:ATP binding"/>
    <property type="evidence" value="ECO:0007669"/>
    <property type="project" value="UniProtKB-KW"/>
</dbReference>
<dbReference type="RefSeq" id="WP_236341024.1">
    <property type="nucleotide sequence ID" value="NZ_CAKMMF010000009.1"/>
</dbReference>